<evidence type="ECO:0000313" key="1">
    <source>
        <dbReference type="EMBL" id="GBM27227.1"/>
    </source>
</evidence>
<proteinExistence type="predicted"/>
<comment type="caution">
    <text evidence="1">The sequence shown here is derived from an EMBL/GenBank/DDBJ whole genome shotgun (WGS) entry which is preliminary data.</text>
</comment>
<dbReference type="Proteomes" id="UP000499080">
    <property type="component" value="Unassembled WGS sequence"/>
</dbReference>
<organism evidence="1 2">
    <name type="scientific">Araneus ventricosus</name>
    <name type="common">Orbweaver spider</name>
    <name type="synonym">Epeira ventricosa</name>
    <dbReference type="NCBI Taxonomy" id="182803"/>
    <lineage>
        <taxon>Eukaryota</taxon>
        <taxon>Metazoa</taxon>
        <taxon>Ecdysozoa</taxon>
        <taxon>Arthropoda</taxon>
        <taxon>Chelicerata</taxon>
        <taxon>Arachnida</taxon>
        <taxon>Araneae</taxon>
        <taxon>Araneomorphae</taxon>
        <taxon>Entelegynae</taxon>
        <taxon>Araneoidea</taxon>
        <taxon>Araneidae</taxon>
        <taxon>Araneus</taxon>
    </lineage>
</organism>
<name>A0A4Y2EEM0_ARAVE</name>
<dbReference type="AlphaFoldDB" id="A0A4Y2EEM0"/>
<accession>A0A4Y2EEM0</accession>
<reference evidence="1 2" key="1">
    <citation type="journal article" date="2019" name="Sci. Rep.">
        <title>Orb-weaving spider Araneus ventricosus genome elucidates the spidroin gene catalogue.</title>
        <authorList>
            <person name="Kono N."/>
            <person name="Nakamura H."/>
            <person name="Ohtoshi R."/>
            <person name="Moran D.A.P."/>
            <person name="Shinohara A."/>
            <person name="Yoshida Y."/>
            <person name="Fujiwara M."/>
            <person name="Mori M."/>
            <person name="Tomita M."/>
            <person name="Arakawa K."/>
        </authorList>
    </citation>
    <scope>NUCLEOTIDE SEQUENCE [LARGE SCALE GENOMIC DNA]</scope>
</reference>
<evidence type="ECO:0000313" key="2">
    <source>
        <dbReference type="Proteomes" id="UP000499080"/>
    </source>
</evidence>
<dbReference type="EMBL" id="BGPR01000579">
    <property type="protein sequence ID" value="GBM27227.1"/>
    <property type="molecule type" value="Genomic_DNA"/>
</dbReference>
<sequence>MKLACLVTRFTQRYIDDNHFHHIPPNTPSIYQRNLRVLPRGILPLELWSPTFVWERLISTQTDFVILNRGQKTNTVLKYQHYGNDGGMISTIDLIFKTRSTKISEDSVLPRSQHDFFHRNLLKSLIYSILCIKN</sequence>
<protein>
    <submittedName>
        <fullName evidence="1">Uncharacterized protein</fullName>
    </submittedName>
</protein>
<gene>
    <name evidence="1" type="ORF">AVEN_255093_1</name>
</gene>
<keyword evidence="2" id="KW-1185">Reference proteome</keyword>